<dbReference type="EMBL" id="LAOI01000001">
    <property type="protein sequence ID" value="KJV89388.1"/>
    <property type="molecule type" value="Genomic_DNA"/>
</dbReference>
<accession>A0A0F3QA07</accession>
<name>A0A0F3QA07_RICBE</name>
<dbReference type="Proteomes" id="UP000033661">
    <property type="component" value="Unassembled WGS sequence"/>
</dbReference>
<dbReference type="NCBIfam" id="TIGR01439">
    <property type="entry name" value="lp_hng_hel_AbrB"/>
    <property type="match status" value="1"/>
</dbReference>
<dbReference type="InterPro" id="IPR037914">
    <property type="entry name" value="SpoVT-AbrB_sf"/>
</dbReference>
<dbReference type="Gene3D" id="2.10.260.10">
    <property type="match status" value="1"/>
</dbReference>
<dbReference type="GO" id="GO:0003677">
    <property type="term" value="F:DNA binding"/>
    <property type="evidence" value="ECO:0007669"/>
    <property type="project" value="UniProtKB-UniRule"/>
</dbReference>
<keyword evidence="1" id="KW-0238">DNA-binding</keyword>
<dbReference type="PATRIC" id="fig|1359193.3.peg.348"/>
<evidence type="ECO:0000256" key="1">
    <source>
        <dbReference type="PROSITE-ProRule" id="PRU01076"/>
    </source>
</evidence>
<keyword evidence="4" id="KW-1185">Reference proteome</keyword>
<evidence type="ECO:0000313" key="4">
    <source>
        <dbReference type="Proteomes" id="UP000033661"/>
    </source>
</evidence>
<proteinExistence type="predicted"/>
<dbReference type="AlphaFoldDB" id="A0A0F3QA07"/>
<evidence type="ECO:0000313" key="3">
    <source>
        <dbReference type="EMBL" id="KJV89388.1"/>
    </source>
</evidence>
<gene>
    <name evidence="3" type="ORF">RBEAN4_0365</name>
</gene>
<protein>
    <submittedName>
        <fullName evidence="3">Transcriptional regulator, AbrB family domain protein</fullName>
    </submittedName>
</protein>
<evidence type="ECO:0000259" key="2">
    <source>
        <dbReference type="PROSITE" id="PS51740"/>
    </source>
</evidence>
<comment type="caution">
    <text evidence="3">The sequence shown here is derived from an EMBL/GenBank/DDBJ whole genome shotgun (WGS) entry which is preliminary data.</text>
</comment>
<dbReference type="SMART" id="SM00966">
    <property type="entry name" value="SpoVT_AbrB"/>
    <property type="match status" value="1"/>
</dbReference>
<dbReference type="SUPFAM" id="SSF89447">
    <property type="entry name" value="AbrB/MazE/MraZ-like"/>
    <property type="match status" value="1"/>
</dbReference>
<dbReference type="PROSITE" id="PS51740">
    <property type="entry name" value="SPOVT_ABRB"/>
    <property type="match status" value="1"/>
</dbReference>
<sequence>MIVQKSYIDNNGRLAIPIKVRKKLKLKTGDEVTIKYNDSELIVSTFHSNIEKARNILDKYKNIDLNKELKLMRKEDAAKE</sequence>
<dbReference type="InterPro" id="IPR007159">
    <property type="entry name" value="SpoVT-AbrB_dom"/>
</dbReference>
<organism evidence="3 4">
    <name type="scientific">Rickettsia bellii str. RML An4</name>
    <dbReference type="NCBI Taxonomy" id="1359193"/>
    <lineage>
        <taxon>Bacteria</taxon>
        <taxon>Pseudomonadati</taxon>
        <taxon>Pseudomonadota</taxon>
        <taxon>Alphaproteobacteria</taxon>
        <taxon>Rickettsiales</taxon>
        <taxon>Rickettsiaceae</taxon>
        <taxon>Rickettsieae</taxon>
        <taxon>Rickettsia</taxon>
        <taxon>belli group</taxon>
    </lineage>
</organism>
<dbReference type="RefSeq" id="WP_011477200.1">
    <property type="nucleotide sequence ID" value="NZ_LAOI01000001.1"/>
</dbReference>
<reference evidence="3 4" key="1">
    <citation type="submission" date="2015-02" db="EMBL/GenBank/DDBJ databases">
        <title>Genome Sequencing of Rickettsiales.</title>
        <authorList>
            <person name="Daugherty S.C."/>
            <person name="Su Q."/>
            <person name="Abolude K."/>
            <person name="Beier-Sexton M."/>
            <person name="Carlyon J.A."/>
            <person name="Carter R."/>
            <person name="Day N.P."/>
            <person name="Dumler S.J."/>
            <person name="Dyachenko V."/>
            <person name="Godinez A."/>
            <person name="Kurtti T.J."/>
            <person name="Lichay M."/>
            <person name="Mullins K.E."/>
            <person name="Ott S."/>
            <person name="Pappas-Brown V."/>
            <person name="Paris D.H."/>
            <person name="Patel P."/>
            <person name="Richards A.L."/>
            <person name="Sadzewicz L."/>
            <person name="Sears K."/>
            <person name="Seidman D."/>
            <person name="Sengamalay N."/>
            <person name="Stenos J."/>
            <person name="Tallon L.J."/>
            <person name="Vincent G."/>
            <person name="Fraser C.M."/>
            <person name="Munderloh U."/>
            <person name="Dunning-Hotopp J.C."/>
        </authorList>
    </citation>
    <scope>NUCLEOTIDE SEQUENCE [LARGE SCALE GENOMIC DNA]</scope>
    <source>
        <strain evidence="3 4">RML An4</strain>
    </source>
</reference>
<feature type="domain" description="SpoVT-AbrB" evidence="2">
    <location>
        <begin position="3"/>
        <end position="48"/>
    </location>
</feature>
<dbReference type="Pfam" id="PF04014">
    <property type="entry name" value="MazE_antitoxin"/>
    <property type="match status" value="1"/>
</dbReference>